<proteinExistence type="predicted"/>
<evidence type="ECO:0000313" key="1">
    <source>
        <dbReference type="EMBL" id="CAB4180304.1"/>
    </source>
</evidence>
<gene>
    <name evidence="1" type="ORF">UFOVP1043_22</name>
</gene>
<sequence>MALQYLQFRPGVSRESTNLANSGGFYACQWVRFRSGSPEKINGWSLPSTNTFLGECRNLVEWVSLNANYIVGLGTNLKYYLYIGGVYFDITPIRLSSNLAANPFYPIYSTLSAGISATATTISVTSGTSFVYSFPYTITIDSEDIYVTSAAGVTLSDCIRGYNGTTAAVHSTSAVVSSPYLIVASTANAAYVGDYVTFTAATAFGPYSAAVLNAQYTVASQSTNYICIYTGIQSTSVTNGGGSAPVVADYQIHVGQAIDTFGNGWGVGPWSSSIGWGMPYPVSTNSQQIRLWSSATFGQDLVYNIRNEGVYYWTASTLLTPSGQVTGPGVDMSSVAFGADADAPNVASRVLVTEERHIVVLGTNDPNATVPTDQDPMFIRWCSQEDPLVWVPAITNTAGSQRLAYGSMLVTSETTRQETLIWSDEALYSMRYLGPPYTFGFNTLSNEITIVSPNCVITANNITYWMGNSKFYAYSGRVDTLPCSLRQYVFNDFNFAQGNQVLAGTNEKYNEVWWFYPSAESDYNDRYVIYNYLEKLWYYGDMPRTAWLDSHILGTPWATYDGILVQHEEGTDDGSTNPPTAIPAYIESADFDLGEGDKFSAVNRVVPDIDFIGSTTATPAVTMTVSTRNFPGQGVFNNDTPTNISGSMVTTQVYDYTNQVFVRLRGRQIAFRVGSEGTGIKWQLGVPRLDIQPDGTRT</sequence>
<name>A0A6J5QKX6_9CAUD</name>
<accession>A0A6J5QKX6</accession>
<dbReference type="EMBL" id="LR797001">
    <property type="protein sequence ID" value="CAB4180304.1"/>
    <property type="molecule type" value="Genomic_DNA"/>
</dbReference>
<organism evidence="1">
    <name type="scientific">uncultured Caudovirales phage</name>
    <dbReference type="NCBI Taxonomy" id="2100421"/>
    <lineage>
        <taxon>Viruses</taxon>
        <taxon>Duplodnaviria</taxon>
        <taxon>Heunggongvirae</taxon>
        <taxon>Uroviricota</taxon>
        <taxon>Caudoviricetes</taxon>
        <taxon>Peduoviridae</taxon>
        <taxon>Maltschvirus</taxon>
        <taxon>Maltschvirus maltsch</taxon>
    </lineage>
</organism>
<reference evidence="1" key="1">
    <citation type="submission" date="2020-05" db="EMBL/GenBank/DDBJ databases">
        <authorList>
            <person name="Chiriac C."/>
            <person name="Salcher M."/>
            <person name="Ghai R."/>
            <person name="Kavagutti S V."/>
        </authorList>
    </citation>
    <scope>NUCLEOTIDE SEQUENCE</scope>
</reference>
<protein>
    <submittedName>
        <fullName evidence="1">Uncharacterized protein</fullName>
    </submittedName>
</protein>